<keyword evidence="2" id="KW-0813">Transport</keyword>
<dbReference type="SUPFAM" id="SSF52540">
    <property type="entry name" value="P-loop containing nucleoside triphosphate hydrolases"/>
    <property type="match status" value="1"/>
</dbReference>
<gene>
    <name evidence="6" type="ORF">PCC79_17000</name>
</gene>
<keyword evidence="4 6" id="KW-0067">ATP-binding</keyword>
<keyword evidence="3" id="KW-0547">Nucleotide-binding</keyword>
<name>A0ABZ3C709_9ACTN</name>
<comment type="similarity">
    <text evidence="1">Belongs to the ABC transporter superfamily.</text>
</comment>
<evidence type="ECO:0000313" key="7">
    <source>
        <dbReference type="Proteomes" id="UP001434337"/>
    </source>
</evidence>
<dbReference type="InterPro" id="IPR027417">
    <property type="entry name" value="P-loop_NTPase"/>
</dbReference>
<evidence type="ECO:0000256" key="3">
    <source>
        <dbReference type="ARBA" id="ARBA00022741"/>
    </source>
</evidence>
<organism evidence="6 7">
    <name type="scientific">Propioniciclava soli</name>
    <dbReference type="NCBI Taxonomy" id="2775081"/>
    <lineage>
        <taxon>Bacteria</taxon>
        <taxon>Bacillati</taxon>
        <taxon>Actinomycetota</taxon>
        <taxon>Actinomycetes</taxon>
        <taxon>Propionibacteriales</taxon>
        <taxon>Propionibacteriaceae</taxon>
        <taxon>Propioniciclava</taxon>
    </lineage>
</organism>
<reference evidence="6 7" key="1">
    <citation type="journal article" date="2023" name="Environ Microbiome">
        <title>A coral-associated actinobacterium mitigates coral bleaching under heat stress.</title>
        <authorList>
            <person name="Li J."/>
            <person name="Zou Y."/>
            <person name="Li Q."/>
            <person name="Zhang J."/>
            <person name="Bourne D.G."/>
            <person name="Lyu Y."/>
            <person name="Liu C."/>
            <person name="Zhang S."/>
        </authorList>
    </citation>
    <scope>NUCLEOTIDE SEQUENCE [LARGE SCALE GENOMIC DNA]</scope>
    <source>
        <strain evidence="6 7">SCSIO 13291</strain>
    </source>
</reference>
<dbReference type="GO" id="GO:0005524">
    <property type="term" value="F:ATP binding"/>
    <property type="evidence" value="ECO:0007669"/>
    <property type="project" value="UniProtKB-KW"/>
</dbReference>
<dbReference type="InterPro" id="IPR003593">
    <property type="entry name" value="AAA+_ATPase"/>
</dbReference>
<evidence type="ECO:0000256" key="4">
    <source>
        <dbReference type="ARBA" id="ARBA00022840"/>
    </source>
</evidence>
<dbReference type="Pfam" id="PF00005">
    <property type="entry name" value="ABC_tran"/>
    <property type="match status" value="1"/>
</dbReference>
<dbReference type="InterPro" id="IPR003439">
    <property type="entry name" value="ABC_transporter-like_ATP-bd"/>
</dbReference>
<dbReference type="PANTHER" id="PTHR43335:SF4">
    <property type="entry name" value="ABC TRANSPORTER, ATP-BINDING PROTEIN"/>
    <property type="match status" value="1"/>
</dbReference>
<evidence type="ECO:0000313" key="6">
    <source>
        <dbReference type="EMBL" id="WZW98557.1"/>
    </source>
</evidence>
<dbReference type="PANTHER" id="PTHR43335">
    <property type="entry name" value="ABC TRANSPORTER, ATP-BINDING PROTEIN"/>
    <property type="match status" value="1"/>
</dbReference>
<protein>
    <submittedName>
        <fullName evidence="6">ATP-binding cassette domain-containing protein</fullName>
    </submittedName>
</protein>
<keyword evidence="7" id="KW-1185">Reference proteome</keyword>
<feature type="domain" description="ABC transporter" evidence="5">
    <location>
        <begin position="7"/>
        <end position="230"/>
    </location>
</feature>
<sequence>MTNLPMLGCTDVAKSFHGRTVLRHMTLSVQPGRVYALLGRNGAGKSTTLRILLGLLEPDAGEVYLLGRPFERAALGDVGATIDGPALYGHLSATENLRVHALLTGTSGERVAAVLRQVGLDGLPHQRVSTFSTGMKGRLALAIALLTDPPVVILDEPQNGLDPDGIIQLRTMIRSLAAEGRTVLVSSHQLAEVTQFADDVGILANGALVFEATTGSLTDNLEAVYLDAVQRGVA</sequence>
<dbReference type="SMART" id="SM00382">
    <property type="entry name" value="AAA"/>
    <property type="match status" value="1"/>
</dbReference>
<evidence type="ECO:0000256" key="2">
    <source>
        <dbReference type="ARBA" id="ARBA00022448"/>
    </source>
</evidence>
<dbReference type="PROSITE" id="PS50893">
    <property type="entry name" value="ABC_TRANSPORTER_2"/>
    <property type="match status" value="1"/>
</dbReference>
<evidence type="ECO:0000259" key="5">
    <source>
        <dbReference type="PROSITE" id="PS50893"/>
    </source>
</evidence>
<dbReference type="Proteomes" id="UP001434337">
    <property type="component" value="Chromosome"/>
</dbReference>
<accession>A0ABZ3C709</accession>
<proteinExistence type="inferred from homology"/>
<dbReference type="EMBL" id="CP115965">
    <property type="protein sequence ID" value="WZW98557.1"/>
    <property type="molecule type" value="Genomic_DNA"/>
</dbReference>
<evidence type="ECO:0000256" key="1">
    <source>
        <dbReference type="ARBA" id="ARBA00005417"/>
    </source>
</evidence>
<dbReference type="Gene3D" id="3.40.50.300">
    <property type="entry name" value="P-loop containing nucleotide triphosphate hydrolases"/>
    <property type="match status" value="1"/>
</dbReference>
<dbReference type="RefSeq" id="WP_232550227.1">
    <property type="nucleotide sequence ID" value="NZ_CP115965.1"/>
</dbReference>